<dbReference type="Proteomes" id="UP001442841">
    <property type="component" value="Chromosome"/>
</dbReference>
<dbReference type="InterPro" id="IPR019587">
    <property type="entry name" value="Polyketide_cyclase/dehydratase"/>
</dbReference>
<evidence type="ECO:0000259" key="1">
    <source>
        <dbReference type="PROSITE" id="PS50017"/>
    </source>
</evidence>
<dbReference type="InterPro" id="IPR023393">
    <property type="entry name" value="START-like_dom_sf"/>
</dbReference>
<dbReference type="RefSeq" id="WP_425310580.1">
    <property type="nucleotide sequence ID" value="NZ_CP154795.1"/>
</dbReference>
<dbReference type="Pfam" id="PF10604">
    <property type="entry name" value="Polyketide_cyc2"/>
    <property type="match status" value="1"/>
</dbReference>
<dbReference type="SUPFAM" id="SSF55961">
    <property type="entry name" value="Bet v1-like"/>
    <property type="match status" value="1"/>
</dbReference>
<feature type="domain" description="Death" evidence="1">
    <location>
        <begin position="217"/>
        <end position="274"/>
    </location>
</feature>
<evidence type="ECO:0000313" key="3">
    <source>
        <dbReference type="Proteomes" id="UP001442841"/>
    </source>
</evidence>
<reference evidence="2 3" key="1">
    <citation type="submission" date="2024-04" db="EMBL/GenBank/DDBJ databases">
        <title>Isolation of an actinomycete strain from pig manure.</title>
        <authorList>
            <person name="Gong T."/>
            <person name="Yu Z."/>
            <person name="An M."/>
            <person name="Wei C."/>
            <person name="Yang W."/>
            <person name="Liu L."/>
        </authorList>
    </citation>
    <scope>NUCLEOTIDE SEQUENCE [LARGE SCALE GENOMIC DNA]</scope>
    <source>
        <strain evidence="2 3">ZF39</strain>
    </source>
</reference>
<dbReference type="InterPro" id="IPR012312">
    <property type="entry name" value="Hemerythrin-like"/>
</dbReference>
<dbReference type="EMBL" id="CP154795">
    <property type="protein sequence ID" value="XAN09133.1"/>
    <property type="molecule type" value="Genomic_DNA"/>
</dbReference>
<dbReference type="Gene3D" id="3.30.530.20">
    <property type="match status" value="1"/>
</dbReference>
<dbReference type="CDD" id="cd07812">
    <property type="entry name" value="SRPBCC"/>
    <property type="match status" value="1"/>
</dbReference>
<keyword evidence="3" id="KW-1185">Reference proteome</keyword>
<organism evidence="2 3">
    <name type="scientific">Ammonicoccus fulvus</name>
    <dbReference type="NCBI Taxonomy" id="3138240"/>
    <lineage>
        <taxon>Bacteria</taxon>
        <taxon>Bacillati</taxon>
        <taxon>Actinomycetota</taxon>
        <taxon>Actinomycetes</taxon>
        <taxon>Propionibacteriales</taxon>
        <taxon>Propionibacteriaceae</taxon>
        <taxon>Ammonicoccus</taxon>
    </lineage>
</organism>
<accession>A0ABZ3FST6</accession>
<dbReference type="InterPro" id="IPR000488">
    <property type="entry name" value="Death_dom"/>
</dbReference>
<dbReference type="Gene3D" id="1.20.120.520">
    <property type="entry name" value="nmb1532 protein domain like"/>
    <property type="match status" value="1"/>
</dbReference>
<dbReference type="CDD" id="cd12108">
    <property type="entry name" value="Hr-like"/>
    <property type="match status" value="1"/>
</dbReference>
<gene>
    <name evidence="2" type="ORF">AADG42_18025</name>
</gene>
<dbReference type="Pfam" id="PF01814">
    <property type="entry name" value="Hemerythrin"/>
    <property type="match status" value="1"/>
</dbReference>
<name>A0ABZ3FST6_9ACTN</name>
<dbReference type="PROSITE" id="PS50017">
    <property type="entry name" value="DEATH_DOMAIN"/>
    <property type="match status" value="1"/>
</dbReference>
<sequence>MGAQEVVVSRTIAAAPEAIWQVITDIGRAPDFFRSVSAVEVLGSGGYAPGFRWRETLTVFGRSETRELTVVEVDPNRRTVLESEAAGVRYRISCELTRSGDHYESAPRTLVVSRFVADQLATAPHILWRVLGSLGAKATEEVLAQDLADLASVVERADAEDMIVIHRLFNRELTAGPDLVTGVPGGDLHRAGIVADHLEIVLNTLVDHHHGEDLLIWPLLAARTTIPEDVHDRVSDQHDAIHDRVGRARDLLRRWREQADSGIRDELAGLITELADILRDHLEDEENRILPLVEQHLTHAEYLALVEHGHESLPKDKAALIVQLVLEGANKRERALVLERLPRSQQLMIRTVGARQYRRYVRRLREAG</sequence>
<proteinExistence type="predicted"/>
<protein>
    <submittedName>
        <fullName evidence="2">SRPBCC family protein</fullName>
    </submittedName>
</protein>
<evidence type="ECO:0000313" key="2">
    <source>
        <dbReference type="EMBL" id="XAN09133.1"/>
    </source>
</evidence>